<evidence type="ECO:0000313" key="14">
    <source>
        <dbReference type="Proteomes" id="UP000004995"/>
    </source>
</evidence>
<dbReference type="GO" id="GO:0043531">
    <property type="term" value="F:ADP binding"/>
    <property type="evidence" value="ECO:0007669"/>
    <property type="project" value="InterPro"/>
</dbReference>
<evidence type="ECO:0000256" key="7">
    <source>
        <dbReference type="SAM" id="MobiDB-lite"/>
    </source>
</evidence>
<dbReference type="SMART" id="SM00369">
    <property type="entry name" value="LRR_TYP"/>
    <property type="match status" value="3"/>
</dbReference>
<dbReference type="InterPro" id="IPR044974">
    <property type="entry name" value="Disease_R_plants"/>
</dbReference>
<dbReference type="InterPro" id="IPR002182">
    <property type="entry name" value="NB-ARC"/>
</dbReference>
<evidence type="ECO:0000256" key="6">
    <source>
        <dbReference type="ARBA" id="ARBA00023054"/>
    </source>
</evidence>
<dbReference type="AlphaFoldDB" id="K3ZLS6"/>
<dbReference type="Gene3D" id="3.40.50.300">
    <property type="entry name" value="P-loop containing nucleotide triphosphate hydrolases"/>
    <property type="match status" value="1"/>
</dbReference>
<dbReference type="InterPro" id="IPR032675">
    <property type="entry name" value="LRR_dom_sf"/>
</dbReference>
<evidence type="ECO:0000259" key="11">
    <source>
        <dbReference type="Pfam" id="PF23598"/>
    </source>
</evidence>
<keyword evidence="2" id="KW-0433">Leucine-rich repeat</keyword>
<evidence type="ECO:0000256" key="4">
    <source>
        <dbReference type="ARBA" id="ARBA00022741"/>
    </source>
</evidence>
<dbReference type="STRING" id="4555.K3ZLS6"/>
<keyword evidence="5" id="KW-0611">Plant defense</keyword>
<dbReference type="InterPro" id="IPR055414">
    <property type="entry name" value="LRR_R13L4/SHOC2-like"/>
</dbReference>
<evidence type="ECO:0000313" key="12">
    <source>
        <dbReference type="EMBL" id="RCV39532.1"/>
    </source>
</evidence>
<dbReference type="FunCoup" id="K3ZLS6">
    <property type="interactions" value="4"/>
</dbReference>
<dbReference type="CDD" id="cd14798">
    <property type="entry name" value="RX-CC_like"/>
    <property type="match status" value="1"/>
</dbReference>
<dbReference type="EMBL" id="CM003535">
    <property type="protein sequence ID" value="RCV39532.1"/>
    <property type="molecule type" value="Genomic_DNA"/>
</dbReference>
<feature type="domain" description="Disease resistance protein winged helix" evidence="10">
    <location>
        <begin position="404"/>
        <end position="473"/>
    </location>
</feature>
<reference evidence="13" key="3">
    <citation type="submission" date="2018-08" db="UniProtKB">
        <authorList>
            <consortium name="EnsemblPlants"/>
        </authorList>
    </citation>
    <scope>IDENTIFICATION</scope>
    <source>
        <strain evidence="13">Yugu1</strain>
    </source>
</reference>
<evidence type="ECO:0000313" key="13">
    <source>
        <dbReference type="EnsemblPlants" id="KQK95817"/>
    </source>
</evidence>
<dbReference type="Proteomes" id="UP000004995">
    <property type="component" value="Unassembled WGS sequence"/>
</dbReference>
<dbReference type="InterPro" id="IPR003591">
    <property type="entry name" value="Leu-rich_rpt_typical-subtyp"/>
</dbReference>
<dbReference type="Pfam" id="PF00931">
    <property type="entry name" value="NB-ARC"/>
    <property type="match status" value="1"/>
</dbReference>
<dbReference type="eggNOG" id="KOG4658">
    <property type="taxonomic scope" value="Eukaryota"/>
</dbReference>
<reference evidence="12 14" key="1">
    <citation type="journal article" date="2012" name="Nat. Biotechnol.">
        <title>Reference genome sequence of the model plant Setaria.</title>
        <authorList>
            <person name="Bennetzen J.L."/>
            <person name="Schmutz J."/>
            <person name="Wang H."/>
            <person name="Percifield R."/>
            <person name="Hawkins J."/>
            <person name="Pontaroli A.C."/>
            <person name="Estep M."/>
            <person name="Feng L."/>
            <person name="Vaughn J.N."/>
            <person name="Grimwood J."/>
            <person name="Jenkins J."/>
            <person name="Barry K."/>
            <person name="Lindquist E."/>
            <person name="Hellsten U."/>
            <person name="Deshpande S."/>
            <person name="Wang X."/>
            <person name="Wu X."/>
            <person name="Mitros T."/>
            <person name="Triplett J."/>
            <person name="Yang X."/>
            <person name="Ye C.Y."/>
            <person name="Mauro-Herrera M."/>
            <person name="Wang L."/>
            <person name="Li P."/>
            <person name="Sharma M."/>
            <person name="Sharma R."/>
            <person name="Ronald P.C."/>
            <person name="Panaud O."/>
            <person name="Kellogg E.A."/>
            <person name="Brutnell T.P."/>
            <person name="Doust A.N."/>
            <person name="Tuskan G.A."/>
            <person name="Rokhsar D."/>
            <person name="Devos K.M."/>
        </authorList>
    </citation>
    <scope>NUCLEOTIDE SEQUENCE [LARGE SCALE GENOMIC DNA]</scope>
    <source>
        <strain evidence="14">cv. Yugu1</strain>
        <strain evidence="12">Yugu1</strain>
    </source>
</reference>
<keyword evidence="4" id="KW-0547">Nucleotide-binding</keyword>
<evidence type="ECO:0000259" key="10">
    <source>
        <dbReference type="Pfam" id="PF23559"/>
    </source>
</evidence>
<dbReference type="GO" id="GO:0042742">
    <property type="term" value="P:defense response to bacterium"/>
    <property type="evidence" value="ECO:0007669"/>
    <property type="project" value="UniProtKB-ARBA"/>
</dbReference>
<dbReference type="Pfam" id="PF23598">
    <property type="entry name" value="LRR_14"/>
    <property type="match status" value="1"/>
</dbReference>
<dbReference type="Pfam" id="PF18052">
    <property type="entry name" value="Rx_N"/>
    <property type="match status" value="1"/>
</dbReference>
<feature type="domain" description="NB-ARC" evidence="8">
    <location>
        <begin position="179"/>
        <end position="339"/>
    </location>
</feature>
<proteinExistence type="inferred from homology"/>
<keyword evidence="14" id="KW-1185">Reference proteome</keyword>
<dbReference type="InterPro" id="IPR041118">
    <property type="entry name" value="Rx_N"/>
</dbReference>
<dbReference type="EMBL" id="AGNK02005227">
    <property type="status" value="NOT_ANNOTATED_CDS"/>
    <property type="molecule type" value="Genomic_DNA"/>
</dbReference>
<name>K3ZLS6_SETIT</name>
<feature type="region of interest" description="Disordered" evidence="7">
    <location>
        <begin position="842"/>
        <end position="868"/>
    </location>
</feature>
<dbReference type="InterPro" id="IPR058922">
    <property type="entry name" value="WHD_DRP"/>
</dbReference>
<dbReference type="SUPFAM" id="SSF52058">
    <property type="entry name" value="L domain-like"/>
    <property type="match status" value="1"/>
</dbReference>
<evidence type="ECO:0000256" key="5">
    <source>
        <dbReference type="ARBA" id="ARBA00022821"/>
    </source>
</evidence>
<dbReference type="Gene3D" id="1.10.10.10">
    <property type="entry name" value="Winged helix-like DNA-binding domain superfamily/Winged helix DNA-binding domain"/>
    <property type="match status" value="1"/>
</dbReference>
<evidence type="ECO:0000259" key="9">
    <source>
        <dbReference type="Pfam" id="PF18052"/>
    </source>
</evidence>
<dbReference type="OMA" id="HLYQLRR"/>
<evidence type="ECO:0000256" key="1">
    <source>
        <dbReference type="ARBA" id="ARBA00008894"/>
    </source>
</evidence>
<evidence type="ECO:0000256" key="2">
    <source>
        <dbReference type="ARBA" id="ARBA00022614"/>
    </source>
</evidence>
<dbReference type="PANTHER" id="PTHR23155">
    <property type="entry name" value="DISEASE RESISTANCE PROTEIN RP"/>
    <property type="match status" value="1"/>
</dbReference>
<dbReference type="GO" id="GO:0009626">
    <property type="term" value="P:plant-type hypersensitive response"/>
    <property type="evidence" value="ECO:0007669"/>
    <property type="project" value="UniProtKB-ARBA"/>
</dbReference>
<dbReference type="Pfam" id="PF23559">
    <property type="entry name" value="WHD_DRP"/>
    <property type="match status" value="1"/>
</dbReference>
<evidence type="ECO:0000256" key="3">
    <source>
        <dbReference type="ARBA" id="ARBA00022737"/>
    </source>
</evidence>
<evidence type="ECO:0000259" key="8">
    <source>
        <dbReference type="Pfam" id="PF00931"/>
    </source>
</evidence>
<sequence length="1002" mass="114324">MATILFSFAGSCIQKIQDLITEEAIQILGVKQELSDLQQTMTQIQCFLKDADRRRIQDLAVSNWVGDLKDAMYDADDIIDMARFKGSNLLGENSSSLSRKLITCNGFATFSCFSNLKTRREIAVQIRGLNKRIERIKELGTKFKFETEPLDRMSVSNMRETSHLVEPDLVGKQIRHATNRLVGLVLEHRDKKAYKMAIVGTGGVGKTTLAPKIYNDRKIKGAFNKQAWVCVSKHYSKVTILKEILRKIEVQYTQDESIDELQSKLKLAINEKSFFLVLDDVWDSHIWANLLKIPMHTAATGIILLTSRLDTVAVEIGVDYIHRVHLMSVDVGCELLWKSMGIKEEEVIARVLASKDQTENEWKKILRNDAWSMNNLHSEVTSALYLSYEDLPHYLKQCFVYCAMFPEDSVIFRDDIVRMWVAERFIDEQDGQLLEDTAEEYYYELINRNLLEQDYLTGDLNGCRMHDLLRQLACHLSKEECFVGDPESRTVRVMGKFRRISVVTMKDMVVLPSIYKEQYKVRTWKTPYQKSLRVDNTIFRNLLCIRVLDLTGSVIQGIPDCIGRLIHLRLLDLDGTDISSLPESICCLINLQILNLQRCVALYSLPLGITRLYNLRRLGLHGSPINQVPKGIAKLKFLNDLEGFPVGGGSDNSARTQDGWNLDELRPLSQLRNLLIFKLERASPYNTDSLLLDKKFLKKLYLCCTKRTADPYCEEDVINIERTFEKLIPPRSIEDIAIEDFFGPRFPNWLDTDTYFPSLIYLKLLNCKSCLHLPAIGQLPNLKFLQIKGATGVTKIGPEFIGFGVGNFGSAEAVAFPKLEVLAILDMPNWEEWTFVVEEEEATTEEEEEATGRCGEDGAAAKQKGEAPPPRMQLLPRLRSLQLWNCPKLRALPRQLAQETTSLKDLLLVRMNSLEVVEDLMFLSDLLLIWECESLERVSSLPQARVLIVCGSPCLTCIEKLDNLQQLGLHESMQEVSSLWLPGLQQQCRQVHGEDLDVYNWA</sequence>
<dbReference type="InterPro" id="IPR027417">
    <property type="entry name" value="P-loop_NTPase"/>
</dbReference>
<comment type="similarity">
    <text evidence="1">Belongs to the disease resistance NB-LRR family.</text>
</comment>
<feature type="domain" description="Disease resistance N-terminal" evidence="9">
    <location>
        <begin position="10"/>
        <end position="86"/>
    </location>
</feature>
<dbReference type="Gene3D" id="1.20.5.4130">
    <property type="match status" value="1"/>
</dbReference>
<dbReference type="Gramene" id="KQK95817">
    <property type="protein sequence ID" value="KQK95817"/>
    <property type="gene ID" value="SETIT_027537mg"/>
</dbReference>
<dbReference type="InterPro" id="IPR038005">
    <property type="entry name" value="RX-like_CC"/>
</dbReference>
<dbReference type="PANTHER" id="PTHR23155:SF909">
    <property type="entry name" value="OS11G0673900 PROTEIN"/>
    <property type="match status" value="1"/>
</dbReference>
<keyword evidence="6" id="KW-0175">Coiled coil</keyword>
<dbReference type="EnsemblPlants" id="KQK95817">
    <property type="protein sequence ID" value="KQK95817"/>
    <property type="gene ID" value="SETIT_027537mg"/>
</dbReference>
<dbReference type="OrthoDB" id="1050628at2759"/>
<feature type="domain" description="Disease resistance R13L4/SHOC-2-like LRR" evidence="11">
    <location>
        <begin position="543"/>
        <end position="817"/>
    </location>
</feature>
<dbReference type="FunFam" id="1.10.10.10:FF:000322">
    <property type="entry name" value="Probable disease resistance protein At1g63360"/>
    <property type="match status" value="1"/>
</dbReference>
<dbReference type="Gene3D" id="3.80.10.10">
    <property type="entry name" value="Ribonuclease Inhibitor"/>
    <property type="match status" value="1"/>
</dbReference>
<reference evidence="12" key="2">
    <citation type="submission" date="2015-07" db="EMBL/GenBank/DDBJ databases">
        <authorList>
            <person name="Noorani M."/>
        </authorList>
    </citation>
    <scope>NUCLEOTIDE SEQUENCE</scope>
    <source>
        <strain evidence="12">Yugu1</strain>
    </source>
</reference>
<organism evidence="12">
    <name type="scientific">Setaria italica</name>
    <name type="common">Foxtail millet</name>
    <name type="synonym">Panicum italicum</name>
    <dbReference type="NCBI Taxonomy" id="4555"/>
    <lineage>
        <taxon>Eukaryota</taxon>
        <taxon>Viridiplantae</taxon>
        <taxon>Streptophyta</taxon>
        <taxon>Embryophyta</taxon>
        <taxon>Tracheophyta</taxon>
        <taxon>Spermatophyta</taxon>
        <taxon>Magnoliopsida</taxon>
        <taxon>Liliopsida</taxon>
        <taxon>Poales</taxon>
        <taxon>Poaceae</taxon>
        <taxon>PACMAD clade</taxon>
        <taxon>Panicoideae</taxon>
        <taxon>Panicodae</taxon>
        <taxon>Paniceae</taxon>
        <taxon>Cenchrinae</taxon>
        <taxon>Setaria</taxon>
    </lineage>
</organism>
<protein>
    <recommendedName>
        <fullName evidence="15">AAA+ ATPase domain-containing protein</fullName>
    </recommendedName>
</protein>
<keyword evidence="3" id="KW-0677">Repeat</keyword>
<dbReference type="PRINTS" id="PR00364">
    <property type="entry name" value="DISEASERSIST"/>
</dbReference>
<dbReference type="InterPro" id="IPR036388">
    <property type="entry name" value="WH-like_DNA-bd_sf"/>
</dbReference>
<evidence type="ECO:0008006" key="15">
    <source>
        <dbReference type="Google" id="ProtNLM"/>
    </source>
</evidence>
<dbReference type="GO" id="GO:0002758">
    <property type="term" value="P:innate immune response-activating signaling pathway"/>
    <property type="evidence" value="ECO:0007669"/>
    <property type="project" value="UniProtKB-ARBA"/>
</dbReference>
<accession>K3ZLS6</accession>
<dbReference type="HOGENOM" id="CLU_000837_8_6_1"/>
<gene>
    <name evidence="12" type="ORF">SETIT_8G232100v2</name>
</gene>
<dbReference type="SUPFAM" id="SSF52540">
    <property type="entry name" value="P-loop containing nucleoside triphosphate hydrolases"/>
    <property type="match status" value="1"/>
</dbReference>